<sequence length="90" mass="9669">MYLFVVVGVKLENRTASAMPPLSVRIVPAVPFPVVVVTVGDPETDTEWRPLPEESTHCLRVESSVWKSSATMRYAGVPIDAGNASNGSVV</sequence>
<evidence type="ECO:0000313" key="1">
    <source>
        <dbReference type="EMBL" id="CAB4645127.1"/>
    </source>
</evidence>
<protein>
    <submittedName>
        <fullName evidence="1">Unannotated protein</fullName>
    </submittedName>
</protein>
<organism evidence="1">
    <name type="scientific">freshwater metagenome</name>
    <dbReference type="NCBI Taxonomy" id="449393"/>
    <lineage>
        <taxon>unclassified sequences</taxon>
        <taxon>metagenomes</taxon>
        <taxon>ecological metagenomes</taxon>
    </lineage>
</organism>
<gene>
    <name evidence="1" type="ORF">UFOPK2214_00190</name>
</gene>
<name>A0A6J6K5Z4_9ZZZZ</name>
<dbReference type="EMBL" id="CAEZWJ010000003">
    <property type="protein sequence ID" value="CAB4645127.1"/>
    <property type="molecule type" value="Genomic_DNA"/>
</dbReference>
<reference evidence="1" key="1">
    <citation type="submission" date="2020-05" db="EMBL/GenBank/DDBJ databases">
        <authorList>
            <person name="Chiriac C."/>
            <person name="Salcher M."/>
            <person name="Ghai R."/>
            <person name="Kavagutti S V."/>
        </authorList>
    </citation>
    <scope>NUCLEOTIDE SEQUENCE</scope>
</reference>
<accession>A0A6J6K5Z4</accession>
<dbReference type="AlphaFoldDB" id="A0A6J6K5Z4"/>
<proteinExistence type="predicted"/>